<feature type="transmembrane region" description="Helical" evidence="4">
    <location>
        <begin position="326"/>
        <end position="345"/>
    </location>
</feature>
<feature type="transmembrane region" description="Helical" evidence="4">
    <location>
        <begin position="422"/>
        <end position="441"/>
    </location>
</feature>
<dbReference type="GO" id="GO:0016020">
    <property type="term" value="C:membrane"/>
    <property type="evidence" value="ECO:0007669"/>
    <property type="project" value="UniProtKB-SubCell"/>
</dbReference>
<feature type="transmembrane region" description="Helical" evidence="4">
    <location>
        <begin position="357"/>
        <end position="375"/>
    </location>
</feature>
<feature type="transmembrane region" description="Helical" evidence="4">
    <location>
        <begin position="93"/>
        <end position="111"/>
    </location>
</feature>
<dbReference type="InterPro" id="IPR050327">
    <property type="entry name" value="Proton-linked_MCT"/>
</dbReference>
<feature type="transmembrane region" description="Helical" evidence="4">
    <location>
        <begin position="381"/>
        <end position="401"/>
    </location>
</feature>
<reference evidence="5 6" key="1">
    <citation type="journal article" date="2020" name="Microbiol. Resour. Announc.">
        <title>Draft Genome Sequence of a Cladosporium Species Isolated from the Mesophotic Ascidian Didemnum maculosum.</title>
        <authorList>
            <person name="Gioti A."/>
            <person name="Siaperas R."/>
            <person name="Nikolaivits E."/>
            <person name="Le Goff G."/>
            <person name="Ouazzani J."/>
            <person name="Kotoulas G."/>
            <person name="Topakas E."/>
        </authorList>
    </citation>
    <scope>NUCLEOTIDE SEQUENCE [LARGE SCALE GENOMIC DNA]</scope>
    <source>
        <strain evidence="5 6">TM138-S3</strain>
    </source>
</reference>
<dbReference type="AlphaFoldDB" id="A0AB34KLW0"/>
<evidence type="ECO:0000256" key="3">
    <source>
        <dbReference type="SAM" id="MobiDB-lite"/>
    </source>
</evidence>
<dbReference type="InterPro" id="IPR011701">
    <property type="entry name" value="MFS"/>
</dbReference>
<evidence type="ECO:0008006" key="7">
    <source>
        <dbReference type="Google" id="ProtNLM"/>
    </source>
</evidence>
<feature type="transmembrane region" description="Helical" evidence="4">
    <location>
        <begin position="250"/>
        <end position="272"/>
    </location>
</feature>
<feature type="region of interest" description="Disordered" evidence="3">
    <location>
        <begin position="1"/>
        <end position="90"/>
    </location>
</feature>
<organism evidence="5 6">
    <name type="scientific">Cladosporium halotolerans</name>
    <dbReference type="NCBI Taxonomy" id="1052096"/>
    <lineage>
        <taxon>Eukaryota</taxon>
        <taxon>Fungi</taxon>
        <taxon>Dikarya</taxon>
        <taxon>Ascomycota</taxon>
        <taxon>Pezizomycotina</taxon>
        <taxon>Dothideomycetes</taxon>
        <taxon>Dothideomycetidae</taxon>
        <taxon>Cladosporiales</taxon>
        <taxon>Cladosporiaceae</taxon>
        <taxon>Cladosporium</taxon>
    </lineage>
</organism>
<comment type="subcellular location">
    <subcellularLocation>
        <location evidence="1">Membrane</location>
        <topology evidence="1">Multi-pass membrane protein</topology>
    </subcellularLocation>
</comment>
<accession>A0AB34KLW0</accession>
<protein>
    <recommendedName>
        <fullName evidence="7">MFS monocarboxylate transporter-like protein</fullName>
    </recommendedName>
</protein>
<evidence type="ECO:0000313" key="6">
    <source>
        <dbReference type="Proteomes" id="UP000803884"/>
    </source>
</evidence>
<comment type="similarity">
    <text evidence="2">Belongs to the major facilitator superfamily. Monocarboxylate porter (TC 2.A.1.13) family.</text>
</comment>
<dbReference type="RefSeq" id="XP_069227090.1">
    <property type="nucleotide sequence ID" value="XM_069375967.1"/>
</dbReference>
<keyword evidence="4" id="KW-0812">Transmembrane</keyword>
<feature type="transmembrane region" description="Helical" evidence="4">
    <location>
        <begin position="131"/>
        <end position="149"/>
    </location>
</feature>
<dbReference type="GeneID" id="96008805"/>
<dbReference type="Pfam" id="PF07690">
    <property type="entry name" value="MFS_1"/>
    <property type="match status" value="1"/>
</dbReference>
<comment type="caution">
    <text evidence="5">The sequence shown here is derived from an EMBL/GenBank/DDBJ whole genome shotgun (WGS) entry which is preliminary data.</text>
</comment>
<feature type="transmembrane region" description="Helical" evidence="4">
    <location>
        <begin position="161"/>
        <end position="180"/>
    </location>
</feature>
<dbReference type="GO" id="GO:0022857">
    <property type="term" value="F:transmembrane transporter activity"/>
    <property type="evidence" value="ECO:0007669"/>
    <property type="project" value="InterPro"/>
</dbReference>
<evidence type="ECO:0000256" key="2">
    <source>
        <dbReference type="ARBA" id="ARBA00006727"/>
    </source>
</evidence>
<keyword evidence="6" id="KW-1185">Reference proteome</keyword>
<feature type="compositionally biased region" description="Basic and acidic residues" evidence="3">
    <location>
        <begin position="41"/>
        <end position="62"/>
    </location>
</feature>
<feature type="compositionally biased region" description="Low complexity" evidence="3">
    <location>
        <begin position="66"/>
        <end position="82"/>
    </location>
</feature>
<proteinExistence type="inferred from homology"/>
<dbReference type="SUPFAM" id="SSF103473">
    <property type="entry name" value="MFS general substrate transporter"/>
    <property type="match status" value="1"/>
</dbReference>
<feature type="compositionally biased region" description="Basic and acidic residues" evidence="3">
    <location>
        <begin position="8"/>
        <end position="28"/>
    </location>
</feature>
<dbReference type="PANTHER" id="PTHR11360">
    <property type="entry name" value="MONOCARBOXYLATE TRANSPORTER"/>
    <property type="match status" value="1"/>
</dbReference>
<evidence type="ECO:0000313" key="5">
    <source>
        <dbReference type="EMBL" id="KAL1583984.1"/>
    </source>
</evidence>
<feature type="transmembrane region" description="Helical" evidence="4">
    <location>
        <begin position="453"/>
        <end position="472"/>
    </location>
</feature>
<dbReference type="InterPro" id="IPR036259">
    <property type="entry name" value="MFS_trans_sf"/>
</dbReference>
<dbReference type="EMBL" id="JAAQHG020000030">
    <property type="protein sequence ID" value="KAL1583984.1"/>
    <property type="molecule type" value="Genomic_DNA"/>
</dbReference>
<dbReference type="Gene3D" id="1.20.1250.20">
    <property type="entry name" value="MFS general substrate transporter like domains"/>
    <property type="match status" value="2"/>
</dbReference>
<feature type="transmembrane region" description="Helical" evidence="4">
    <location>
        <begin position="293"/>
        <end position="314"/>
    </location>
</feature>
<evidence type="ECO:0000256" key="1">
    <source>
        <dbReference type="ARBA" id="ARBA00004141"/>
    </source>
</evidence>
<feature type="transmembrane region" description="Helical" evidence="4">
    <location>
        <begin position="186"/>
        <end position="206"/>
    </location>
</feature>
<dbReference type="PANTHER" id="PTHR11360:SF130">
    <property type="entry name" value="MAJOR FACILITATOR SUPERFAMILY (MFS) PROFILE DOMAIN-CONTAINING PROTEIN-RELATED"/>
    <property type="match status" value="1"/>
</dbReference>
<keyword evidence="4" id="KW-0472">Membrane</keyword>
<name>A0AB34KLW0_9PEZI</name>
<evidence type="ECO:0000256" key="4">
    <source>
        <dbReference type="SAM" id="Phobius"/>
    </source>
</evidence>
<gene>
    <name evidence="5" type="ORF">WHR41_07362</name>
</gene>
<feature type="transmembrane region" description="Helical" evidence="4">
    <location>
        <begin position="218"/>
        <end position="238"/>
    </location>
</feature>
<keyword evidence="4" id="KW-1133">Transmembrane helix</keyword>
<sequence length="482" mass="52865">MASTQQHSYKEHEKDDSHRAPSIEDPERLAAWPIPDDDELERAVSRGRDETVKTEISSEPKPRGQSLARTLSRRSATSSRWDPGPPPDGGARAWTQAAMAHLTIFSTWGWITSYGVFQEYYRTSLGLTPSTISWIGSVQIFLLFFLGTFSGRALDAGLFRPVYISGSVLQLLGVFTMSASTNFWQLFLSQGLCLGIANGLHFCPAMSLVSTYFVRKRALVVGVAAMGSCTGGVIFPIIIQQLLPLIGFGWSIRVCGFIMLLTNILTITLYRTRLPPRKTGPLVEWSSFREAPFMLYCAASFFNFWGLYFAFFYVGSFGREILRMSYADSINLLLTMVAVGFVWRLLPNYFADKVGSLNMLLPFTLLAGTMLFAWTGVGSRAALFVFAAIYGSGSAGMQSLFPAGLSSLTDDLKKAGVRMGMGFSIVSFACLTGPPLAGALIQRGNGSYLYAQIWGGCCFFLGSALLVAARTAKVGWVLKRKI</sequence>
<dbReference type="Proteomes" id="UP000803884">
    <property type="component" value="Unassembled WGS sequence"/>
</dbReference>